<evidence type="ECO:0000313" key="2">
    <source>
        <dbReference type="EMBL" id="CAD7250217.1"/>
    </source>
</evidence>
<evidence type="ECO:0000256" key="1">
    <source>
        <dbReference type="SAM" id="SignalP"/>
    </source>
</evidence>
<accession>A0A7R9A9Y0</accession>
<proteinExistence type="predicted"/>
<reference evidence="2" key="1">
    <citation type="submission" date="2020-11" db="EMBL/GenBank/DDBJ databases">
        <authorList>
            <person name="Tran Van P."/>
        </authorList>
    </citation>
    <scope>NUCLEOTIDE SEQUENCE</scope>
</reference>
<keyword evidence="1" id="KW-0732">Signal</keyword>
<feature type="chain" id="PRO_5036402820" evidence="1">
    <location>
        <begin position="22"/>
        <end position="156"/>
    </location>
</feature>
<dbReference type="AlphaFoldDB" id="A0A7R9A9Y0"/>
<dbReference type="Proteomes" id="UP000677054">
    <property type="component" value="Unassembled WGS sequence"/>
</dbReference>
<gene>
    <name evidence="2" type="ORF">DSTB1V02_LOCUS9999</name>
</gene>
<feature type="signal peptide" evidence="1">
    <location>
        <begin position="1"/>
        <end position="21"/>
    </location>
</feature>
<evidence type="ECO:0000313" key="3">
    <source>
        <dbReference type="Proteomes" id="UP000677054"/>
    </source>
</evidence>
<keyword evidence="3" id="KW-1185">Reference proteome</keyword>
<dbReference type="EMBL" id="LR902247">
    <property type="protein sequence ID" value="CAD7250217.1"/>
    <property type="molecule type" value="Genomic_DNA"/>
</dbReference>
<organism evidence="2">
    <name type="scientific">Darwinula stevensoni</name>
    <dbReference type="NCBI Taxonomy" id="69355"/>
    <lineage>
        <taxon>Eukaryota</taxon>
        <taxon>Metazoa</taxon>
        <taxon>Ecdysozoa</taxon>
        <taxon>Arthropoda</taxon>
        <taxon>Crustacea</taxon>
        <taxon>Oligostraca</taxon>
        <taxon>Ostracoda</taxon>
        <taxon>Podocopa</taxon>
        <taxon>Podocopida</taxon>
        <taxon>Darwinulocopina</taxon>
        <taxon>Darwinuloidea</taxon>
        <taxon>Darwinulidae</taxon>
        <taxon>Darwinula</taxon>
    </lineage>
</organism>
<protein>
    <submittedName>
        <fullName evidence="2">Uncharacterized protein</fullName>
    </submittedName>
</protein>
<dbReference type="OrthoDB" id="6344725at2759"/>
<sequence>MESAITTVVILALALVLAVESRPQAAGSKKANFKEHPCYGTLETKTQEDFQELLKNEAQVESYKLCVLKKAECQDCIGYEMRRLMPGMMNSHVCSRDPTGTIYPFCPSSSVQTKGKQFMAELRNRHYFLYEEIACLYRFGGNPQVCGKNGGGGGRQ</sequence>
<dbReference type="EMBL" id="CAJPEV010002730">
    <property type="protein sequence ID" value="CAG0897861.1"/>
    <property type="molecule type" value="Genomic_DNA"/>
</dbReference>
<name>A0A7R9A9Y0_9CRUS</name>